<protein>
    <submittedName>
        <fullName evidence="1">Uncharacterized protein</fullName>
    </submittedName>
</protein>
<dbReference type="EMBL" id="LQYI01000092">
    <property type="protein sequence ID" value="KYC65141.1"/>
    <property type="molecule type" value="Genomic_DNA"/>
</dbReference>
<name>A0A150K703_HEYCO</name>
<proteinExistence type="predicted"/>
<dbReference type="PATRIC" id="fig|1398.25.peg.446"/>
<comment type="caution">
    <text evidence="1">The sequence shown here is derived from an EMBL/GenBank/DDBJ whole genome shotgun (WGS) entry which is preliminary data.</text>
</comment>
<organism evidence="1 2">
    <name type="scientific">Heyndrickxia coagulans</name>
    <name type="common">Weizmannia coagulans</name>
    <dbReference type="NCBI Taxonomy" id="1398"/>
    <lineage>
        <taxon>Bacteria</taxon>
        <taxon>Bacillati</taxon>
        <taxon>Bacillota</taxon>
        <taxon>Bacilli</taxon>
        <taxon>Bacillales</taxon>
        <taxon>Bacillaceae</taxon>
        <taxon>Heyndrickxia</taxon>
    </lineage>
</organism>
<reference evidence="1 2" key="1">
    <citation type="submission" date="2016-01" db="EMBL/GenBank/DDBJ databases">
        <title>Genome Sequences of Twelve Sporeforming Bacillus Species Isolated from Foods.</title>
        <authorList>
            <person name="Berendsen E.M."/>
            <person name="Wells-Bennik M.H."/>
            <person name="Krawcyk A.O."/>
            <person name="De Jong A."/>
            <person name="Holsappel S."/>
            <person name="Eijlander R.T."/>
            <person name="Kuipers O.P."/>
        </authorList>
    </citation>
    <scope>NUCLEOTIDE SEQUENCE [LARGE SCALE GENOMIC DNA]</scope>
    <source>
        <strain evidence="1 2">B4099</strain>
    </source>
</reference>
<evidence type="ECO:0000313" key="1">
    <source>
        <dbReference type="EMBL" id="KYC65141.1"/>
    </source>
</evidence>
<dbReference type="Proteomes" id="UP000075304">
    <property type="component" value="Unassembled WGS sequence"/>
</dbReference>
<gene>
    <name evidence="1" type="ORF">B4099_1830</name>
</gene>
<evidence type="ECO:0000313" key="2">
    <source>
        <dbReference type="Proteomes" id="UP000075304"/>
    </source>
</evidence>
<dbReference type="AlphaFoldDB" id="A0A150K703"/>
<accession>A0A150K703</accession>
<sequence length="37" mass="4232">MKHRLTWPMHIAAKEQLGLPQTSREAFDLLKANGVDQ</sequence>